<dbReference type="InterPro" id="IPR018673">
    <property type="entry name" value="DUF2141"/>
</dbReference>
<reference evidence="1 2" key="1">
    <citation type="submission" date="2019-06" db="EMBL/GenBank/DDBJ databases">
        <title>Spirosoma utsteinense sp. nov. isolated from Antarctic ice-free soils.</title>
        <authorList>
            <person name="Tahon G."/>
        </authorList>
    </citation>
    <scope>NUCLEOTIDE SEQUENCE [LARGE SCALE GENOMIC DNA]</scope>
    <source>
        <strain evidence="1 2">LMG 31447</strain>
    </source>
</reference>
<protein>
    <recommendedName>
        <fullName evidence="3">DUF2141 domain-containing protein</fullName>
    </recommendedName>
</protein>
<sequence length="140" mass="15599">MLILLSVLNLFLSASSHRDPLKKTNLKVEIQNVRVVSGAVYIGLFRPGKDFPEGKSIETKKLNVNSKNVYILFSVEPGDYAIAVYHDENDNGKMDKRVFGIPKEPYGFSNNFKPVMSAPKFSDCRFSVGDDGKAISIKLI</sequence>
<dbReference type="Proteomes" id="UP000700732">
    <property type="component" value="Unassembled WGS sequence"/>
</dbReference>
<dbReference type="RefSeq" id="WP_186735623.1">
    <property type="nucleotide sequence ID" value="NZ_VFIA01000002.1"/>
</dbReference>
<dbReference type="EMBL" id="VFIA01000002">
    <property type="protein sequence ID" value="MBC3789980.1"/>
    <property type="molecule type" value="Genomic_DNA"/>
</dbReference>
<proteinExistence type="predicted"/>
<keyword evidence="2" id="KW-1185">Reference proteome</keyword>
<gene>
    <name evidence="1" type="ORF">FH603_464</name>
</gene>
<evidence type="ECO:0000313" key="1">
    <source>
        <dbReference type="EMBL" id="MBC3789980.1"/>
    </source>
</evidence>
<evidence type="ECO:0008006" key="3">
    <source>
        <dbReference type="Google" id="ProtNLM"/>
    </source>
</evidence>
<evidence type="ECO:0000313" key="2">
    <source>
        <dbReference type="Proteomes" id="UP000700732"/>
    </source>
</evidence>
<comment type="caution">
    <text evidence="1">The sequence shown here is derived from an EMBL/GenBank/DDBJ whole genome shotgun (WGS) entry which is preliminary data.</text>
</comment>
<dbReference type="Pfam" id="PF09912">
    <property type="entry name" value="DUF2141"/>
    <property type="match status" value="1"/>
</dbReference>
<accession>A0ABR6W0B1</accession>
<name>A0ABR6W0B1_9BACT</name>
<organism evidence="1 2">
    <name type="scientific">Spirosoma utsteinense</name>
    <dbReference type="NCBI Taxonomy" id="2585773"/>
    <lineage>
        <taxon>Bacteria</taxon>
        <taxon>Pseudomonadati</taxon>
        <taxon>Bacteroidota</taxon>
        <taxon>Cytophagia</taxon>
        <taxon>Cytophagales</taxon>
        <taxon>Cytophagaceae</taxon>
        <taxon>Spirosoma</taxon>
    </lineage>
</organism>